<accession>A0AAV8SY46</accession>
<keyword evidence="3" id="KW-0319">Glycerol metabolism</keyword>
<dbReference type="GO" id="GO:0046475">
    <property type="term" value="P:glycerophospholipid catabolic process"/>
    <property type="evidence" value="ECO:0007669"/>
    <property type="project" value="TreeGrafter"/>
</dbReference>
<evidence type="ECO:0000256" key="4">
    <source>
        <dbReference type="ARBA" id="ARBA00022801"/>
    </source>
</evidence>
<dbReference type="EMBL" id="JAIWQS010000007">
    <property type="protein sequence ID" value="KAJ8759401.1"/>
    <property type="molecule type" value="Genomic_DNA"/>
</dbReference>
<dbReference type="InterPro" id="IPR017946">
    <property type="entry name" value="PLC-like_Pdiesterase_TIM-brl"/>
</dbReference>
<dbReference type="PANTHER" id="PTHR22958">
    <property type="entry name" value="GLYCEROPHOSPHORYL DIESTER PHOSPHODIESTERASE"/>
    <property type="match status" value="1"/>
</dbReference>
<keyword evidence="8" id="KW-1185">Reference proteome</keyword>
<comment type="catalytic activity">
    <reaction evidence="5">
        <text>a sn-glycero-3-phosphodiester + H2O = an alcohol + sn-glycerol 3-phosphate + H(+)</text>
        <dbReference type="Rhea" id="RHEA:12969"/>
        <dbReference type="ChEBI" id="CHEBI:15377"/>
        <dbReference type="ChEBI" id="CHEBI:15378"/>
        <dbReference type="ChEBI" id="CHEBI:30879"/>
        <dbReference type="ChEBI" id="CHEBI:57597"/>
        <dbReference type="ChEBI" id="CHEBI:83408"/>
        <dbReference type="EC" id="3.1.4.46"/>
    </reaction>
</comment>
<dbReference type="AlphaFoldDB" id="A0AAV8SY46"/>
<evidence type="ECO:0000256" key="2">
    <source>
        <dbReference type="ARBA" id="ARBA00012247"/>
    </source>
</evidence>
<name>A0AAV8SY46_9ROSI</name>
<dbReference type="InterPro" id="IPR030395">
    <property type="entry name" value="GP_PDE_dom"/>
</dbReference>
<evidence type="ECO:0000256" key="5">
    <source>
        <dbReference type="ARBA" id="ARBA00047512"/>
    </source>
</evidence>
<evidence type="ECO:0000256" key="1">
    <source>
        <dbReference type="ARBA" id="ARBA00007277"/>
    </source>
</evidence>
<dbReference type="GO" id="GO:0008889">
    <property type="term" value="F:glycerophosphodiester phosphodiesterase activity"/>
    <property type="evidence" value="ECO:0007669"/>
    <property type="project" value="UniProtKB-EC"/>
</dbReference>
<feature type="domain" description="GP-PDE" evidence="6">
    <location>
        <begin position="46"/>
        <end position="334"/>
    </location>
</feature>
<evidence type="ECO:0000313" key="8">
    <source>
        <dbReference type="Proteomes" id="UP001159364"/>
    </source>
</evidence>
<dbReference type="PROSITE" id="PS51704">
    <property type="entry name" value="GP_PDE"/>
    <property type="match status" value="1"/>
</dbReference>
<dbReference type="SUPFAM" id="SSF51695">
    <property type="entry name" value="PLC-like phosphodiesterases"/>
    <property type="match status" value="1"/>
</dbReference>
<evidence type="ECO:0000256" key="3">
    <source>
        <dbReference type="ARBA" id="ARBA00022798"/>
    </source>
</evidence>
<comment type="caution">
    <text evidence="7">The sequence shown here is derived from an EMBL/GenBank/DDBJ whole genome shotgun (WGS) entry which is preliminary data.</text>
</comment>
<protein>
    <recommendedName>
        <fullName evidence="2">glycerophosphodiester phosphodiesterase</fullName>
        <ecNumber evidence="2">3.1.4.46</ecNumber>
    </recommendedName>
</protein>
<organism evidence="7 8">
    <name type="scientific">Erythroxylum novogranatense</name>
    <dbReference type="NCBI Taxonomy" id="1862640"/>
    <lineage>
        <taxon>Eukaryota</taxon>
        <taxon>Viridiplantae</taxon>
        <taxon>Streptophyta</taxon>
        <taxon>Embryophyta</taxon>
        <taxon>Tracheophyta</taxon>
        <taxon>Spermatophyta</taxon>
        <taxon>Magnoliopsida</taxon>
        <taxon>eudicotyledons</taxon>
        <taxon>Gunneridae</taxon>
        <taxon>Pentapetalae</taxon>
        <taxon>rosids</taxon>
        <taxon>fabids</taxon>
        <taxon>Malpighiales</taxon>
        <taxon>Erythroxylaceae</taxon>
        <taxon>Erythroxylum</taxon>
    </lineage>
</organism>
<evidence type="ECO:0000259" key="6">
    <source>
        <dbReference type="PROSITE" id="PS51704"/>
    </source>
</evidence>
<proteinExistence type="inferred from homology"/>
<dbReference type="InterPro" id="IPR051578">
    <property type="entry name" value="GDPD"/>
</dbReference>
<evidence type="ECO:0000313" key="7">
    <source>
        <dbReference type="EMBL" id="KAJ8759401.1"/>
    </source>
</evidence>
<gene>
    <name evidence="7" type="ORF">K2173_006921</name>
</gene>
<keyword evidence="4" id="KW-0378">Hydrolase</keyword>
<dbReference type="EC" id="3.1.4.46" evidence="2"/>
<dbReference type="PANTHER" id="PTHR22958:SF34">
    <property type="entry name" value="GLYCEROPHOSPHODIESTER PHOSPHODIESTERASE GDPD3"/>
    <property type="match status" value="1"/>
</dbReference>
<dbReference type="GO" id="GO:0006071">
    <property type="term" value="P:glycerol metabolic process"/>
    <property type="evidence" value="ECO:0007669"/>
    <property type="project" value="UniProtKB-KW"/>
</dbReference>
<dbReference type="Pfam" id="PF03009">
    <property type="entry name" value="GDPD"/>
    <property type="match status" value="1"/>
</dbReference>
<dbReference type="FunFam" id="3.20.20.190:FF:000034">
    <property type="entry name" value="Glycerophosphodiester phosphodiesterase GDPD2"/>
    <property type="match status" value="1"/>
</dbReference>
<sequence length="376" mass="42771">MALKAVHVSDVPNLDQVPENAALALISSTRFTQCEDSKNPFKFPKFVVVGHRGNGMNMLQSSDRRMKAIKENSIRSFNVAAKLHLDFIEFDVQVTKDDCPVIFHDNFILTEEKGSIIEKRVTDITLAEFLSYGPQKEDGKVGKPLYRKLKDGTILEWKVEEDDPLCTLQESLEKVETRVGFNIELKFDDQLAYKEEQLKHILEAILKVVFEHAKDRHIIFSSFQPDAAQLIRKLQTSYPVFFLTNGGCEIYRDMRRNSLDDAIKVCSEGGLQGIVSQVKAIFRNPGAVARIHEAKLSLITYGQLNNVPEVVYVQYLMGVEGIIVDLVHEITESVSTFTDLAEYKGENRKLKTKTKLQFSKDELPFLLRLIPELMQS</sequence>
<dbReference type="Proteomes" id="UP001159364">
    <property type="component" value="Linkage Group LG07"/>
</dbReference>
<dbReference type="Gene3D" id="3.20.20.190">
    <property type="entry name" value="Phosphatidylinositol (PI) phosphodiesterase"/>
    <property type="match status" value="1"/>
</dbReference>
<comment type="similarity">
    <text evidence="1">Belongs to the glycerophosphoryl diester phosphodiesterase family.</text>
</comment>
<reference evidence="7 8" key="1">
    <citation type="submission" date="2021-09" db="EMBL/GenBank/DDBJ databases">
        <title>Genomic insights and catalytic innovation underlie evolution of tropane alkaloids biosynthesis.</title>
        <authorList>
            <person name="Wang Y.-J."/>
            <person name="Tian T."/>
            <person name="Huang J.-P."/>
            <person name="Huang S.-X."/>
        </authorList>
    </citation>
    <scope>NUCLEOTIDE SEQUENCE [LARGE SCALE GENOMIC DNA]</scope>
    <source>
        <strain evidence="7">KIB-2018</strain>
        <tissue evidence="7">Leaf</tissue>
    </source>
</reference>